<dbReference type="PANTHER" id="PTHR30450">
    <property type="entry name" value="ABC TRANSPORTER PERMEASE"/>
    <property type="match status" value="1"/>
</dbReference>
<dbReference type="InterPro" id="IPR051322">
    <property type="entry name" value="AA_ABC_Transporter_Permease"/>
</dbReference>
<evidence type="ECO:0000256" key="4">
    <source>
        <dbReference type="ARBA" id="ARBA00022692"/>
    </source>
</evidence>
<dbReference type="CDD" id="cd06261">
    <property type="entry name" value="TM_PBP2"/>
    <property type="match status" value="1"/>
</dbReference>
<keyword evidence="3" id="KW-1003">Cell membrane</keyword>
<dbReference type="AlphaFoldDB" id="J5WUW7"/>
<dbReference type="GO" id="GO:0005886">
    <property type="term" value="C:plasma membrane"/>
    <property type="evidence" value="ECO:0007669"/>
    <property type="project" value="UniProtKB-SubCell"/>
</dbReference>
<dbReference type="Pfam" id="PF00528">
    <property type="entry name" value="BPD_transp_1"/>
    <property type="match status" value="1"/>
</dbReference>
<evidence type="ECO:0000256" key="6">
    <source>
        <dbReference type="ARBA" id="ARBA00023136"/>
    </source>
</evidence>
<dbReference type="HOGENOM" id="CLU_077375_0_1_9"/>
<name>J5WUW7_9FIRM</name>
<dbReference type="GO" id="GO:0048473">
    <property type="term" value="P:D-methionine transmembrane transport"/>
    <property type="evidence" value="ECO:0007669"/>
    <property type="project" value="TreeGrafter"/>
</dbReference>
<accession>V9HR38</accession>
<dbReference type="Proteomes" id="UP000005244">
    <property type="component" value="Unassembled WGS sequence"/>
</dbReference>
<keyword evidence="11" id="KW-1185">Reference proteome</keyword>
<keyword evidence="2 7" id="KW-0813">Transport</keyword>
<evidence type="ECO:0000256" key="2">
    <source>
        <dbReference type="ARBA" id="ARBA00022448"/>
    </source>
</evidence>
<keyword evidence="6 7" id="KW-0472">Membrane</keyword>
<keyword evidence="5 7" id="KW-1133">Transmembrane helix</keyword>
<feature type="domain" description="ABC transmembrane type-1" evidence="8">
    <location>
        <begin position="20"/>
        <end position="214"/>
    </location>
</feature>
<reference evidence="9 12" key="1">
    <citation type="submission" date="2012-05" db="EMBL/GenBank/DDBJ databases">
        <title>The Genome Sequence of Eubacteriaceae bacterium CM2.</title>
        <authorList>
            <consortium name="The Broad Institute Genome Sequencing Platform"/>
            <person name="Earl A."/>
            <person name="Ward D."/>
            <person name="Feldgarden M."/>
            <person name="Gevers D."/>
            <person name="Sizova M."/>
            <person name="Hazen A."/>
            <person name="Epstein S."/>
            <person name="Walker B."/>
            <person name="Young S.K."/>
            <person name="Zeng Q."/>
            <person name="Gargeya S."/>
            <person name="Fitzgerald M."/>
            <person name="Haas B."/>
            <person name="Abouelleil A."/>
            <person name="Alvarado L."/>
            <person name="Arachchi H.M."/>
            <person name="Berlin A."/>
            <person name="Chapman S.B."/>
            <person name="Goldberg J."/>
            <person name="Griggs A."/>
            <person name="Gujja S."/>
            <person name="Hansen M."/>
            <person name="Howarth C."/>
            <person name="Imamovic A."/>
            <person name="Larimer J."/>
            <person name="McCowen C."/>
            <person name="Montmayeur A."/>
            <person name="Murphy C."/>
            <person name="Neiman D."/>
            <person name="Pearson M."/>
            <person name="Priest M."/>
            <person name="Roberts A."/>
            <person name="Saif S."/>
            <person name="Shea T."/>
            <person name="Sisk P."/>
            <person name="Sykes S."/>
            <person name="Wortman J."/>
            <person name="Nusbaum C."/>
            <person name="Birren B."/>
        </authorList>
    </citation>
    <scope>NUCLEOTIDE SEQUENCE [LARGE SCALE GENOMIC DNA]</scope>
    <source>
        <strain evidence="9 12">CM2</strain>
    </source>
</reference>
<comment type="caution">
    <text evidence="10">The sequence shown here is derived from an EMBL/GenBank/DDBJ whole genome shotgun (WGS) entry which is preliminary data.</text>
</comment>
<comment type="similarity">
    <text evidence="7">Belongs to the binding-protein-dependent transport system permease family.</text>
</comment>
<feature type="transmembrane region" description="Helical" evidence="7">
    <location>
        <begin position="153"/>
        <end position="174"/>
    </location>
</feature>
<evidence type="ECO:0000313" key="9">
    <source>
        <dbReference type="EMBL" id="EHL18083.1"/>
    </source>
</evidence>
<dbReference type="Gene3D" id="1.10.3720.10">
    <property type="entry name" value="MetI-like"/>
    <property type="match status" value="1"/>
</dbReference>
<evidence type="ECO:0000256" key="3">
    <source>
        <dbReference type="ARBA" id="ARBA00022475"/>
    </source>
</evidence>
<comment type="subcellular location">
    <subcellularLocation>
        <location evidence="1 7">Cell membrane</location>
        <topology evidence="1 7">Multi-pass membrane protein</topology>
    </subcellularLocation>
</comment>
<dbReference type="SUPFAM" id="SSF161098">
    <property type="entry name" value="MetI-like"/>
    <property type="match status" value="1"/>
</dbReference>
<feature type="transmembrane region" description="Helical" evidence="7">
    <location>
        <begin position="194"/>
        <end position="218"/>
    </location>
</feature>
<evidence type="ECO:0000313" key="12">
    <source>
        <dbReference type="Proteomes" id="UP000017818"/>
    </source>
</evidence>
<evidence type="ECO:0000259" key="8">
    <source>
        <dbReference type="PROSITE" id="PS50928"/>
    </source>
</evidence>
<proteinExistence type="inferred from homology"/>
<dbReference type="InterPro" id="IPR000515">
    <property type="entry name" value="MetI-like"/>
</dbReference>
<dbReference type="RefSeq" id="WP_009527866.1">
    <property type="nucleotide sequence ID" value="NZ_ALNK01000005.1"/>
</dbReference>
<dbReference type="PATRIC" id="fig|796939.3.peg.580"/>
<evidence type="ECO:0000256" key="7">
    <source>
        <dbReference type="RuleBase" id="RU363032"/>
    </source>
</evidence>
<accession>J5WUW7</accession>
<dbReference type="Proteomes" id="UP000017818">
    <property type="component" value="Unassembled WGS sequence"/>
</dbReference>
<dbReference type="EMBL" id="AFZF02000010">
    <property type="protein sequence ID" value="EHL18083.1"/>
    <property type="molecule type" value="Genomic_DNA"/>
</dbReference>
<organism evidence="10 11">
    <name type="scientific">Peptoanaerobacter stomatis</name>
    <dbReference type="NCBI Taxonomy" id="796937"/>
    <lineage>
        <taxon>Bacteria</taxon>
        <taxon>Bacillati</taxon>
        <taxon>Bacillota</taxon>
        <taxon>Clostridia</taxon>
        <taxon>Peptostreptococcales</taxon>
        <taxon>Filifactoraceae</taxon>
        <taxon>Peptoanaerobacter</taxon>
    </lineage>
</organism>
<feature type="transmembrane region" description="Helical" evidence="7">
    <location>
        <begin position="25"/>
        <end position="47"/>
    </location>
</feature>
<evidence type="ECO:0000313" key="10">
    <source>
        <dbReference type="EMBL" id="EJU24572.1"/>
    </source>
</evidence>
<dbReference type="PANTHER" id="PTHR30450:SF14">
    <property type="entry name" value="TRANSPORTER, PERMEASE PROTEIN, PUTATIVE-RELATED"/>
    <property type="match status" value="1"/>
</dbReference>
<feature type="transmembrane region" description="Helical" evidence="7">
    <location>
        <begin position="68"/>
        <end position="86"/>
    </location>
</feature>
<dbReference type="EMBL" id="ALNK01000005">
    <property type="protein sequence ID" value="EJU24572.1"/>
    <property type="molecule type" value="Genomic_DNA"/>
</dbReference>
<reference evidence="10 11" key="2">
    <citation type="submission" date="2012-07" db="EMBL/GenBank/DDBJ databases">
        <authorList>
            <person name="Durkin A.S."/>
            <person name="McCorrison J."/>
            <person name="Torralba M."/>
            <person name="Gillis M."/>
            <person name="Methe B."/>
            <person name="Sutton G."/>
            <person name="Nelson K.E."/>
        </authorList>
    </citation>
    <scope>NUCLEOTIDE SEQUENCE [LARGE SCALE GENOMIC DNA]</scope>
    <source>
        <strain evidence="10 11">OBRC8</strain>
    </source>
</reference>
<gene>
    <name evidence="10" type="ORF">HMPREF1143_1216</name>
    <name evidence="9" type="ORF">HMPREF9630_01339</name>
</gene>
<protein>
    <submittedName>
        <fullName evidence="10">ABC transporter, permease protein</fullName>
    </submittedName>
</protein>
<evidence type="ECO:0000256" key="1">
    <source>
        <dbReference type="ARBA" id="ARBA00004651"/>
    </source>
</evidence>
<dbReference type="InterPro" id="IPR035906">
    <property type="entry name" value="MetI-like_sf"/>
</dbReference>
<dbReference type="PROSITE" id="PS50928">
    <property type="entry name" value="ABC_TM1"/>
    <property type="match status" value="1"/>
</dbReference>
<keyword evidence="4 7" id="KW-0812">Transmembrane</keyword>
<sequence length="224" mass="24068">MIEKISEDLVRYGPSLIKAFKDTCIMVGISGIFATIIGTPIGVILAVTNEGGLLKNKYVYSILSKIINVLRSIPFVILVASIPWLVRAIVHTTIGVKGAVIPLIIASSPFMAKQVELALLKVDKGVIEAYTAMGFSKIDIIVKVLLREGLGGIIQGVTLSMVGLIGYSAIAGTVGGGGLGDFAIRYGYNMFNPYLMTLTLIIIIMLVFIVQFIGDFAYQKISNH</sequence>
<dbReference type="OrthoDB" id="9793490at2"/>
<evidence type="ECO:0000313" key="11">
    <source>
        <dbReference type="Proteomes" id="UP000005244"/>
    </source>
</evidence>
<evidence type="ECO:0000256" key="5">
    <source>
        <dbReference type="ARBA" id="ARBA00022989"/>
    </source>
</evidence>